<dbReference type="PANTHER" id="PTHR10900">
    <property type="entry name" value="PERIOSTIN-RELATED"/>
    <property type="match status" value="1"/>
</dbReference>
<reference evidence="2 3" key="1">
    <citation type="submission" date="2018-11" db="EMBL/GenBank/DDBJ databases">
        <title>Sequencing the genomes of 1000 actinobacteria strains.</title>
        <authorList>
            <person name="Klenk H.-P."/>
        </authorList>
    </citation>
    <scope>NUCLEOTIDE SEQUENCE [LARGE SCALE GENOMIC DNA]</scope>
    <source>
        <strain evidence="2 3">DSM 44254</strain>
    </source>
</reference>
<dbReference type="PROSITE" id="PS51257">
    <property type="entry name" value="PROKAR_LIPOPROTEIN"/>
    <property type="match status" value="1"/>
</dbReference>
<evidence type="ECO:0000313" key="3">
    <source>
        <dbReference type="Proteomes" id="UP000272400"/>
    </source>
</evidence>
<dbReference type="RefSeq" id="WP_123669693.1">
    <property type="nucleotide sequence ID" value="NZ_RJKE01000001.1"/>
</dbReference>
<name>A0A3N1DB78_9ACTN</name>
<dbReference type="EMBL" id="RJKE01000001">
    <property type="protein sequence ID" value="ROO90787.1"/>
    <property type="molecule type" value="Genomic_DNA"/>
</dbReference>
<dbReference type="InterPro" id="IPR000782">
    <property type="entry name" value="FAS1_domain"/>
</dbReference>
<dbReference type="InterPro" id="IPR036378">
    <property type="entry name" value="FAS1_dom_sf"/>
</dbReference>
<dbReference type="InterPro" id="IPR050904">
    <property type="entry name" value="Adhesion/Biosynth-related"/>
</dbReference>
<sequence>MKGYVLAAGAVMVMGVAGCGGATQDAAGKGGKAATSQAPAAVSVSAAAPQTFGSGCAAVQGSAGAGLAGMAAQPVVTALADSPELTSFASAVRKAGMVDTLDTAPEITVFAPSNAAWAAVKKSDLDDGMILTGILMNLIVEGRQGPAELGSGDLETLRGSSLKVAGSDGAYTVGGARILCGNISTGNATVHVIDKVLLPPEE</sequence>
<accession>A0A3N1DB78</accession>
<comment type="caution">
    <text evidence="2">The sequence shown here is derived from an EMBL/GenBank/DDBJ whole genome shotgun (WGS) entry which is preliminary data.</text>
</comment>
<organism evidence="2 3">
    <name type="scientific">Actinocorallia herbida</name>
    <dbReference type="NCBI Taxonomy" id="58109"/>
    <lineage>
        <taxon>Bacteria</taxon>
        <taxon>Bacillati</taxon>
        <taxon>Actinomycetota</taxon>
        <taxon>Actinomycetes</taxon>
        <taxon>Streptosporangiales</taxon>
        <taxon>Thermomonosporaceae</taxon>
        <taxon>Actinocorallia</taxon>
    </lineage>
</organism>
<proteinExistence type="predicted"/>
<dbReference type="SUPFAM" id="SSF82153">
    <property type="entry name" value="FAS1 domain"/>
    <property type="match status" value="1"/>
</dbReference>
<keyword evidence="3" id="KW-1185">Reference proteome</keyword>
<dbReference type="PROSITE" id="PS50213">
    <property type="entry name" value="FAS1"/>
    <property type="match status" value="1"/>
</dbReference>
<dbReference type="GO" id="GO:0005615">
    <property type="term" value="C:extracellular space"/>
    <property type="evidence" value="ECO:0007669"/>
    <property type="project" value="TreeGrafter"/>
</dbReference>
<feature type="domain" description="FAS1" evidence="1">
    <location>
        <begin position="72"/>
        <end position="197"/>
    </location>
</feature>
<evidence type="ECO:0000259" key="1">
    <source>
        <dbReference type="PROSITE" id="PS50213"/>
    </source>
</evidence>
<gene>
    <name evidence="2" type="ORF">EDD29_8526</name>
</gene>
<protein>
    <submittedName>
        <fullName evidence="2">Putative surface protein with fasciclin (FAS1) repeats</fullName>
    </submittedName>
</protein>
<evidence type="ECO:0000313" key="2">
    <source>
        <dbReference type="EMBL" id="ROO90787.1"/>
    </source>
</evidence>
<dbReference type="AlphaFoldDB" id="A0A3N1DB78"/>
<dbReference type="OrthoDB" id="9800666at2"/>
<dbReference type="Pfam" id="PF02469">
    <property type="entry name" value="Fasciclin"/>
    <property type="match status" value="1"/>
</dbReference>
<dbReference type="Proteomes" id="UP000272400">
    <property type="component" value="Unassembled WGS sequence"/>
</dbReference>
<dbReference type="Gene3D" id="2.30.180.10">
    <property type="entry name" value="FAS1 domain"/>
    <property type="match status" value="1"/>
</dbReference>
<dbReference type="PANTHER" id="PTHR10900:SF77">
    <property type="entry name" value="FI19380P1"/>
    <property type="match status" value="1"/>
</dbReference>
<dbReference type="SMART" id="SM00554">
    <property type="entry name" value="FAS1"/>
    <property type="match status" value="1"/>
</dbReference>